<feature type="signal peptide" evidence="2">
    <location>
        <begin position="1"/>
        <end position="18"/>
    </location>
</feature>
<gene>
    <name evidence="3" type="ORF">MEBOL_000756</name>
</gene>
<dbReference type="KEGG" id="mbd:MEBOL_000756"/>
<evidence type="ECO:0000256" key="2">
    <source>
        <dbReference type="SAM" id="SignalP"/>
    </source>
</evidence>
<proteinExistence type="predicted"/>
<keyword evidence="4" id="KW-1185">Reference proteome</keyword>
<dbReference type="OrthoDB" id="5514607at2"/>
<keyword evidence="1" id="KW-0812">Transmembrane</keyword>
<feature type="chain" id="PRO_5012558122" evidence="2">
    <location>
        <begin position="19"/>
        <end position="295"/>
    </location>
</feature>
<dbReference type="AlphaFoldDB" id="A0A250I7Z9"/>
<dbReference type="Proteomes" id="UP000217289">
    <property type="component" value="Chromosome"/>
</dbReference>
<keyword evidence="1" id="KW-0472">Membrane</keyword>
<evidence type="ECO:0000256" key="1">
    <source>
        <dbReference type="SAM" id="Phobius"/>
    </source>
</evidence>
<protein>
    <submittedName>
        <fullName evidence="3">Fibronectin type III domain protein</fullName>
    </submittedName>
</protein>
<feature type="transmembrane region" description="Helical" evidence="1">
    <location>
        <begin position="267"/>
        <end position="285"/>
    </location>
</feature>
<name>A0A250I7Z9_9BACT</name>
<sequence length="295" mass="30401">MRTFLFTVALLLSSAASAQVQFTFTNNQKDTLRFGKSGCGGGTVSVTWTRSLQPCRALSVWLSSKSSCGTEPDSSAGDVSLADVSQTVFTAATTGTFTFDLTSLPFPTGDAGAGCGSLQDDKTFLVCGATSQVDYLSCSSTVLKATAAKVVYDGKPPTPPSFASVAGLDGAVRVSLSSASDAATEELVVSLGGTEVRRVNQAVGKGPIQVEGLENNLTYQLQAYSTDEAGNVSESSETVEVIPTKTFGFLELYGEGGGQETGGCGSVGGGVAGGAVLAVLGFWLSSRRNRSWREQ</sequence>
<keyword evidence="2" id="KW-0732">Signal</keyword>
<organism evidence="3 4">
    <name type="scientific">Melittangium boletus DSM 14713</name>
    <dbReference type="NCBI Taxonomy" id="1294270"/>
    <lineage>
        <taxon>Bacteria</taxon>
        <taxon>Pseudomonadati</taxon>
        <taxon>Myxococcota</taxon>
        <taxon>Myxococcia</taxon>
        <taxon>Myxococcales</taxon>
        <taxon>Cystobacterineae</taxon>
        <taxon>Archangiaceae</taxon>
        <taxon>Melittangium</taxon>
    </lineage>
</organism>
<accession>A0A250I7Z9</accession>
<dbReference type="EMBL" id="CP022163">
    <property type="protein sequence ID" value="ATB27318.1"/>
    <property type="molecule type" value="Genomic_DNA"/>
</dbReference>
<reference evidence="3 4" key="1">
    <citation type="submission" date="2017-06" db="EMBL/GenBank/DDBJ databases">
        <authorList>
            <person name="Kim H.J."/>
            <person name="Triplett B.A."/>
        </authorList>
    </citation>
    <scope>NUCLEOTIDE SEQUENCE [LARGE SCALE GENOMIC DNA]</scope>
    <source>
        <strain evidence="3 4">DSM 14713</strain>
    </source>
</reference>
<keyword evidence="1" id="KW-1133">Transmembrane helix</keyword>
<dbReference type="NCBIfam" id="NF045522">
    <property type="entry name" value="MXAN_2561_fam"/>
    <property type="match status" value="1"/>
</dbReference>
<evidence type="ECO:0000313" key="4">
    <source>
        <dbReference type="Proteomes" id="UP000217289"/>
    </source>
</evidence>
<evidence type="ECO:0000313" key="3">
    <source>
        <dbReference type="EMBL" id="ATB27318.1"/>
    </source>
</evidence>
<dbReference type="RefSeq" id="WP_157774742.1">
    <property type="nucleotide sequence ID" value="NZ_CP022163.1"/>
</dbReference>